<evidence type="ECO:0000256" key="1">
    <source>
        <dbReference type="SAM" id="MobiDB-lite"/>
    </source>
</evidence>
<dbReference type="PANTHER" id="PTHR39153:SF1">
    <property type="entry name" value="AGR244WP"/>
    <property type="match status" value="1"/>
</dbReference>
<dbReference type="AlphaFoldDB" id="M7SJJ3"/>
<reference evidence="3" key="1">
    <citation type="journal article" date="2013" name="Genome Announc.">
        <title>Draft genome sequence of the grapevine dieback fungus Eutypa lata UCR-EL1.</title>
        <authorList>
            <person name="Blanco-Ulate B."/>
            <person name="Rolshausen P.E."/>
            <person name="Cantu D."/>
        </authorList>
    </citation>
    <scope>NUCLEOTIDE SEQUENCE [LARGE SCALE GENOMIC DNA]</scope>
    <source>
        <strain evidence="3">UCR-EL1</strain>
    </source>
</reference>
<dbReference type="EMBL" id="KB707087">
    <property type="protein sequence ID" value="EMR64347.1"/>
    <property type="molecule type" value="Genomic_DNA"/>
</dbReference>
<dbReference type="KEGG" id="ela:UCREL1_8695"/>
<dbReference type="Proteomes" id="UP000012174">
    <property type="component" value="Unassembled WGS sequence"/>
</dbReference>
<organism evidence="2 3">
    <name type="scientific">Eutypa lata (strain UCR-EL1)</name>
    <name type="common">Grapevine dieback disease fungus</name>
    <name type="synonym">Eutypa armeniacae</name>
    <dbReference type="NCBI Taxonomy" id="1287681"/>
    <lineage>
        <taxon>Eukaryota</taxon>
        <taxon>Fungi</taxon>
        <taxon>Dikarya</taxon>
        <taxon>Ascomycota</taxon>
        <taxon>Pezizomycotina</taxon>
        <taxon>Sordariomycetes</taxon>
        <taxon>Xylariomycetidae</taxon>
        <taxon>Xylariales</taxon>
        <taxon>Diatrypaceae</taxon>
        <taxon>Eutypa</taxon>
    </lineage>
</organism>
<dbReference type="PANTHER" id="PTHR39153">
    <property type="entry name" value="AGR244WP"/>
    <property type="match status" value="1"/>
</dbReference>
<accession>M7SJJ3</accession>
<gene>
    <name evidence="2" type="ORF">UCREL1_8695</name>
</gene>
<evidence type="ECO:0000313" key="3">
    <source>
        <dbReference type="Proteomes" id="UP000012174"/>
    </source>
</evidence>
<feature type="compositionally biased region" description="Basic and acidic residues" evidence="1">
    <location>
        <begin position="15"/>
        <end position="24"/>
    </location>
</feature>
<protein>
    <submittedName>
        <fullName evidence="2">Putative imidazoleglycerol-phosphate dehydratase protein</fullName>
    </submittedName>
</protein>
<name>M7SJJ3_EUTLA</name>
<proteinExistence type="predicted"/>
<dbReference type="HOGENOM" id="CLU_148205_0_0_1"/>
<dbReference type="InterPro" id="IPR038882">
    <property type="entry name" value="Rcf3"/>
</dbReference>
<sequence>MIESVEDCRTGTQGEDMKAHKALDSDDAQEAQWEAARGAAVGAVKWGAGMVVLGAAGYGLSPLYRSLTVQFKVYIQMSGMIVGSMIEADHRMRQYEHQVRMQRRIARDRAVWEKFEQEYPEVDDPPPASGKK</sequence>
<feature type="region of interest" description="Disordered" evidence="1">
    <location>
        <begin position="1"/>
        <end position="29"/>
    </location>
</feature>
<evidence type="ECO:0000313" key="2">
    <source>
        <dbReference type="EMBL" id="EMR64347.1"/>
    </source>
</evidence>
<dbReference type="OrthoDB" id="3979469at2759"/>
<dbReference type="eggNOG" id="ENOG502SG61">
    <property type="taxonomic scope" value="Eukaryota"/>
</dbReference>
<dbReference type="OMA" id="YLQMSGM"/>
<keyword evidence="3" id="KW-1185">Reference proteome</keyword>